<dbReference type="RefSeq" id="WP_123815658.1">
    <property type="nucleotide sequence ID" value="NZ_RKQZ01000001.1"/>
</dbReference>
<feature type="transmembrane region" description="Helical" evidence="2">
    <location>
        <begin position="7"/>
        <end position="31"/>
    </location>
</feature>
<keyword evidence="4" id="KW-1185">Reference proteome</keyword>
<feature type="transmembrane region" description="Helical" evidence="2">
    <location>
        <begin position="243"/>
        <end position="259"/>
    </location>
</feature>
<keyword evidence="2" id="KW-0812">Transmembrane</keyword>
<name>A0A3N4YRJ7_9MICO</name>
<evidence type="ECO:0000256" key="1">
    <source>
        <dbReference type="SAM" id="MobiDB-lite"/>
    </source>
</evidence>
<feature type="region of interest" description="Disordered" evidence="1">
    <location>
        <begin position="339"/>
        <end position="381"/>
    </location>
</feature>
<dbReference type="Proteomes" id="UP000280501">
    <property type="component" value="Unassembled WGS sequence"/>
</dbReference>
<reference evidence="3 4" key="1">
    <citation type="submission" date="2018-11" db="EMBL/GenBank/DDBJ databases">
        <title>Sequencing the genomes of 1000 actinobacteria strains.</title>
        <authorList>
            <person name="Klenk H.-P."/>
        </authorList>
    </citation>
    <scope>NUCLEOTIDE SEQUENCE [LARGE SCALE GENOMIC DNA]</scope>
    <source>
        <strain evidence="3 4">DSM 15700</strain>
    </source>
</reference>
<keyword evidence="2" id="KW-1133">Transmembrane helix</keyword>
<proteinExistence type="predicted"/>
<feature type="compositionally biased region" description="Polar residues" evidence="1">
    <location>
        <begin position="370"/>
        <end position="381"/>
    </location>
</feature>
<keyword evidence="2" id="KW-0472">Membrane</keyword>
<feature type="transmembrane region" description="Helical" evidence="2">
    <location>
        <begin position="158"/>
        <end position="184"/>
    </location>
</feature>
<feature type="transmembrane region" description="Helical" evidence="2">
    <location>
        <begin position="204"/>
        <end position="231"/>
    </location>
</feature>
<organism evidence="3 4">
    <name type="scientific">Myceligenerans xiligouense</name>
    <dbReference type="NCBI Taxonomy" id="253184"/>
    <lineage>
        <taxon>Bacteria</taxon>
        <taxon>Bacillati</taxon>
        <taxon>Actinomycetota</taxon>
        <taxon>Actinomycetes</taxon>
        <taxon>Micrococcales</taxon>
        <taxon>Promicromonosporaceae</taxon>
        <taxon>Myceligenerans</taxon>
    </lineage>
</organism>
<feature type="compositionally biased region" description="Basic and acidic residues" evidence="1">
    <location>
        <begin position="347"/>
        <end position="363"/>
    </location>
</feature>
<dbReference type="EMBL" id="RKQZ01000001">
    <property type="protein sequence ID" value="RPF22787.1"/>
    <property type="molecule type" value="Genomic_DNA"/>
</dbReference>
<gene>
    <name evidence="3" type="ORF">EDD34_3459</name>
</gene>
<accession>A0A3N4YRJ7</accession>
<sequence length="381" mass="39445">MGDTATILYLTIATAVLAIPAAILVSIATVASGFSGLLRLGFGALRAGLIPEHRYVRDHDIDQLSAVRGIAGVTLLATAELMRSRALPVTLPAPIQDAGLPSWIGILAHGTLWAVSSLAAVALLISLGSLLMYRRQVRYPPPVTPEDGRARSVLSPFLALRAPATLAVVSILTVAYVMILPPLWPEGGAELPEAQLPEPGTLLLLALLMIVGIIGLVLLVGVVGVGLPLAITFHSRGADGHPALPALWALALTGLYAVRRGPEWFAAAGEAVAGPASGTLPGGADGAYLVMAAMPGLTGTLIIVAISVWELARLHAVHGIDPWTPTAVLVPAGGAEADNPLVTDPRAVPDLRSDNPRKPDAARIPRSLQRKLSQAGRTVKG</sequence>
<protein>
    <submittedName>
        <fullName evidence="3">Uncharacterized protein</fullName>
    </submittedName>
</protein>
<feature type="transmembrane region" description="Helical" evidence="2">
    <location>
        <begin position="287"/>
        <end position="309"/>
    </location>
</feature>
<evidence type="ECO:0000313" key="3">
    <source>
        <dbReference type="EMBL" id="RPF22787.1"/>
    </source>
</evidence>
<dbReference type="AlphaFoldDB" id="A0A3N4YRJ7"/>
<evidence type="ECO:0000256" key="2">
    <source>
        <dbReference type="SAM" id="Phobius"/>
    </source>
</evidence>
<feature type="transmembrane region" description="Helical" evidence="2">
    <location>
        <begin position="112"/>
        <end position="133"/>
    </location>
</feature>
<comment type="caution">
    <text evidence="3">The sequence shown here is derived from an EMBL/GenBank/DDBJ whole genome shotgun (WGS) entry which is preliminary data.</text>
</comment>
<evidence type="ECO:0000313" key="4">
    <source>
        <dbReference type="Proteomes" id="UP000280501"/>
    </source>
</evidence>